<evidence type="ECO:0000313" key="1">
    <source>
        <dbReference type="EMBL" id="KAH9418839.1"/>
    </source>
</evidence>
<gene>
    <name evidence="1" type="ORF">DERP_004165</name>
</gene>
<sequence>MTIKSSFFSTTTTTTQKRLSNRSNLSHRLYYIIIDNNNKNKIFYLTEKFVFFSNFLRKNLAKLSNIGSLCKAINCLRQK</sequence>
<reference evidence="1 2" key="2">
    <citation type="journal article" date="2022" name="Mol. Biol. Evol.">
        <title>Comparative Genomics Reveals Insights into the Divergent Evolution of Astigmatic Mites and Household Pest Adaptations.</title>
        <authorList>
            <person name="Xiong Q."/>
            <person name="Wan A.T."/>
            <person name="Liu X."/>
            <person name="Fung C.S."/>
            <person name="Xiao X."/>
            <person name="Malainual N."/>
            <person name="Hou J."/>
            <person name="Wang L."/>
            <person name="Wang M."/>
            <person name="Yang K.Y."/>
            <person name="Cui Y."/>
            <person name="Leung E.L."/>
            <person name="Nong W."/>
            <person name="Shin S.K."/>
            <person name="Au S.W."/>
            <person name="Jeong K.Y."/>
            <person name="Chew F.T."/>
            <person name="Hui J.H."/>
            <person name="Leung T.F."/>
            <person name="Tungtrongchitr A."/>
            <person name="Zhong N."/>
            <person name="Liu Z."/>
            <person name="Tsui S.K."/>
        </authorList>
    </citation>
    <scope>NUCLEOTIDE SEQUENCE [LARGE SCALE GENOMIC DNA]</scope>
    <source>
        <strain evidence="1">Derp</strain>
    </source>
</reference>
<comment type="caution">
    <text evidence="1">The sequence shown here is derived from an EMBL/GenBank/DDBJ whole genome shotgun (WGS) entry which is preliminary data.</text>
</comment>
<name>A0ABQ8J8E4_DERPT</name>
<dbReference type="EMBL" id="NJHN03000062">
    <property type="protein sequence ID" value="KAH9418839.1"/>
    <property type="molecule type" value="Genomic_DNA"/>
</dbReference>
<accession>A0ABQ8J8E4</accession>
<organism evidence="1 2">
    <name type="scientific">Dermatophagoides pteronyssinus</name>
    <name type="common">European house dust mite</name>
    <dbReference type="NCBI Taxonomy" id="6956"/>
    <lineage>
        <taxon>Eukaryota</taxon>
        <taxon>Metazoa</taxon>
        <taxon>Ecdysozoa</taxon>
        <taxon>Arthropoda</taxon>
        <taxon>Chelicerata</taxon>
        <taxon>Arachnida</taxon>
        <taxon>Acari</taxon>
        <taxon>Acariformes</taxon>
        <taxon>Sarcoptiformes</taxon>
        <taxon>Astigmata</taxon>
        <taxon>Psoroptidia</taxon>
        <taxon>Analgoidea</taxon>
        <taxon>Pyroglyphidae</taxon>
        <taxon>Dermatophagoidinae</taxon>
        <taxon>Dermatophagoides</taxon>
    </lineage>
</organism>
<reference evidence="1 2" key="1">
    <citation type="journal article" date="2018" name="J. Allergy Clin. Immunol.">
        <title>High-quality assembly of Dermatophagoides pteronyssinus genome and transcriptome reveals a wide range of novel allergens.</title>
        <authorList>
            <person name="Liu X.Y."/>
            <person name="Yang K.Y."/>
            <person name="Wang M.Q."/>
            <person name="Kwok J.S."/>
            <person name="Zeng X."/>
            <person name="Yang Z."/>
            <person name="Xiao X.J."/>
            <person name="Lau C.P."/>
            <person name="Li Y."/>
            <person name="Huang Z.M."/>
            <person name="Ba J.G."/>
            <person name="Yim A.K."/>
            <person name="Ouyang C.Y."/>
            <person name="Ngai S.M."/>
            <person name="Chan T.F."/>
            <person name="Leung E.L."/>
            <person name="Liu L."/>
            <person name="Liu Z.G."/>
            <person name="Tsui S.K."/>
        </authorList>
    </citation>
    <scope>NUCLEOTIDE SEQUENCE [LARGE SCALE GENOMIC DNA]</scope>
    <source>
        <strain evidence="1">Derp</strain>
    </source>
</reference>
<protein>
    <submittedName>
        <fullName evidence="1">Uncharacterized protein</fullName>
    </submittedName>
</protein>
<dbReference type="Proteomes" id="UP000887458">
    <property type="component" value="Unassembled WGS sequence"/>
</dbReference>
<proteinExistence type="predicted"/>
<keyword evidence="2" id="KW-1185">Reference proteome</keyword>
<evidence type="ECO:0000313" key="2">
    <source>
        <dbReference type="Proteomes" id="UP000887458"/>
    </source>
</evidence>